<dbReference type="AlphaFoldDB" id="H6Q4R4"/>
<dbReference type="InterPro" id="IPR033704">
    <property type="entry name" value="dUTPase_trimeric"/>
</dbReference>
<accession>H6Q4R4</accession>
<evidence type="ECO:0000256" key="7">
    <source>
        <dbReference type="ARBA" id="ARBA00047686"/>
    </source>
</evidence>
<comment type="catalytic activity">
    <reaction evidence="7">
        <text>dUTP + H2O = dUMP + diphosphate + H(+)</text>
        <dbReference type="Rhea" id="RHEA:10248"/>
        <dbReference type="ChEBI" id="CHEBI:15377"/>
        <dbReference type="ChEBI" id="CHEBI:15378"/>
        <dbReference type="ChEBI" id="CHEBI:33019"/>
        <dbReference type="ChEBI" id="CHEBI:61555"/>
        <dbReference type="ChEBI" id="CHEBI:246422"/>
        <dbReference type="EC" id="3.6.1.23"/>
    </reaction>
</comment>
<sequence length="153" mass="16829">MKKKISIKILDHDFGKKFPLPQYYTKGSSGIDLRACIRSNLLIKANNIALISTGIAMHIADQNLSGLILPRSGLAHNHGIVLSNTVGVIDSDYQGPIYLSVLNRSKKDFLISPGDRIAQIIFVCISQVYLDIVTDFCHHTERKDSGLGHSGIK</sequence>
<name>H6Q4R4_WIGGL</name>
<dbReference type="PANTHER" id="PTHR11241:SF0">
    <property type="entry name" value="DEOXYURIDINE 5'-TRIPHOSPHATE NUCLEOTIDOHYDROLASE"/>
    <property type="match status" value="1"/>
</dbReference>
<dbReference type="GO" id="GO:0046081">
    <property type="term" value="P:dUTP catabolic process"/>
    <property type="evidence" value="ECO:0007669"/>
    <property type="project" value="InterPro"/>
</dbReference>
<dbReference type="InterPro" id="IPR029054">
    <property type="entry name" value="dUTPase-like"/>
</dbReference>
<evidence type="ECO:0000256" key="2">
    <source>
        <dbReference type="ARBA" id="ARBA00012379"/>
    </source>
</evidence>
<evidence type="ECO:0000256" key="6">
    <source>
        <dbReference type="ARBA" id="ARBA00023080"/>
    </source>
</evidence>
<dbReference type="OrthoDB" id="9809956at2"/>
<dbReference type="EMBL" id="CP003315">
    <property type="protein sequence ID" value="AFA41197.1"/>
    <property type="molecule type" value="Genomic_DNA"/>
</dbReference>
<dbReference type="SUPFAM" id="SSF51283">
    <property type="entry name" value="dUTPase-like"/>
    <property type="match status" value="1"/>
</dbReference>
<dbReference type="Pfam" id="PF00692">
    <property type="entry name" value="dUTPase"/>
    <property type="match status" value="1"/>
</dbReference>
<dbReference type="PANTHER" id="PTHR11241">
    <property type="entry name" value="DEOXYURIDINE 5'-TRIPHOSPHATE NUCLEOTIDOHYDROLASE"/>
    <property type="match status" value="1"/>
</dbReference>
<dbReference type="GO" id="GO:0006226">
    <property type="term" value="P:dUMP biosynthetic process"/>
    <property type="evidence" value="ECO:0007669"/>
    <property type="project" value="InterPro"/>
</dbReference>
<evidence type="ECO:0000313" key="10">
    <source>
        <dbReference type="Proteomes" id="UP000009061"/>
    </source>
</evidence>
<comment type="similarity">
    <text evidence="1">Belongs to the dUTPase family.</text>
</comment>
<dbReference type="NCBIfam" id="NF001862">
    <property type="entry name" value="PRK00601.1"/>
    <property type="match status" value="1"/>
</dbReference>
<evidence type="ECO:0000259" key="8">
    <source>
        <dbReference type="Pfam" id="PF00692"/>
    </source>
</evidence>
<dbReference type="GO" id="GO:0004170">
    <property type="term" value="F:dUTP diphosphatase activity"/>
    <property type="evidence" value="ECO:0007669"/>
    <property type="project" value="UniProtKB-EC"/>
</dbReference>
<keyword evidence="6" id="KW-0546">Nucleotide metabolism</keyword>
<organism evidence="9 10">
    <name type="scientific">Wigglesworthia glossinidia endosymbiont of Glossina morsitans morsitans</name>
    <name type="common">Yale colony</name>
    <dbReference type="NCBI Taxonomy" id="1142511"/>
    <lineage>
        <taxon>Bacteria</taxon>
        <taxon>Pseudomonadati</taxon>
        <taxon>Pseudomonadota</taxon>
        <taxon>Gammaproteobacteria</taxon>
        <taxon>Enterobacterales</taxon>
        <taxon>Erwiniaceae</taxon>
        <taxon>Wigglesworthia</taxon>
    </lineage>
</organism>
<evidence type="ECO:0000256" key="3">
    <source>
        <dbReference type="ARBA" id="ARBA00022723"/>
    </source>
</evidence>
<reference evidence="9 10" key="1">
    <citation type="journal article" date="2012" name="MBio">
        <title>Insight into the transmission biology and species-specific functional capabilities of tsetse (Diptera: glossinidae) obligate symbiont wigglesworthia.</title>
        <authorList>
            <person name="Rio R.V."/>
            <person name="Symula R.E."/>
            <person name="Wang J."/>
            <person name="Lohs C."/>
            <person name="Wu Y.N."/>
            <person name="Snyder A.K."/>
            <person name="Bjornson R.D."/>
            <person name="Oshima K."/>
            <person name="Biehl B.S."/>
            <person name="Perna N.T."/>
            <person name="Hattori M."/>
            <person name="Aksoy S."/>
        </authorList>
    </citation>
    <scope>NUCLEOTIDE SEQUENCE [LARGE SCALE GENOMIC DNA]</scope>
    <source>
        <strain evidence="9">WGM</strain>
    </source>
</reference>
<dbReference type="FunFam" id="2.70.40.10:FF:000002">
    <property type="entry name" value="dUTP diphosphatase"/>
    <property type="match status" value="1"/>
</dbReference>
<dbReference type="STRING" id="1142511.WIGMOR_0363"/>
<evidence type="ECO:0000313" key="9">
    <source>
        <dbReference type="EMBL" id="AFA41197.1"/>
    </source>
</evidence>
<dbReference type="EC" id="3.6.1.23" evidence="2"/>
<dbReference type="NCBIfam" id="TIGR00576">
    <property type="entry name" value="dut"/>
    <property type="match status" value="1"/>
</dbReference>
<dbReference type="CDD" id="cd07557">
    <property type="entry name" value="trimeric_dUTPase"/>
    <property type="match status" value="1"/>
</dbReference>
<dbReference type="InterPro" id="IPR008181">
    <property type="entry name" value="dUTPase"/>
</dbReference>
<keyword evidence="10" id="KW-1185">Reference proteome</keyword>
<protein>
    <recommendedName>
        <fullName evidence="2">dUTP diphosphatase</fullName>
        <ecNumber evidence="2">3.6.1.23</ecNumber>
    </recommendedName>
</protein>
<feature type="domain" description="dUTPase-like" evidence="8">
    <location>
        <begin position="17"/>
        <end position="151"/>
    </location>
</feature>
<keyword evidence="4" id="KW-0378">Hydrolase</keyword>
<gene>
    <name evidence="9" type="primary">dut</name>
    <name evidence="9" type="synonym">dnaS</name>
    <name evidence="9" type="synonym">sof</name>
    <name evidence="9" type="ORF">WIGMOR_0363</name>
</gene>
<evidence type="ECO:0000256" key="1">
    <source>
        <dbReference type="ARBA" id="ARBA00006581"/>
    </source>
</evidence>
<dbReference type="eggNOG" id="COG0756">
    <property type="taxonomic scope" value="Bacteria"/>
</dbReference>
<keyword evidence="3" id="KW-0479">Metal-binding</keyword>
<dbReference type="KEGG" id="wgl:WIGMOR_0363"/>
<dbReference type="Proteomes" id="UP000009061">
    <property type="component" value="Chromosome"/>
</dbReference>
<dbReference type="Gene3D" id="2.70.40.10">
    <property type="match status" value="1"/>
</dbReference>
<dbReference type="RefSeq" id="WP_014354136.1">
    <property type="nucleotide sequence ID" value="NC_016893.1"/>
</dbReference>
<evidence type="ECO:0000256" key="5">
    <source>
        <dbReference type="ARBA" id="ARBA00022842"/>
    </source>
</evidence>
<evidence type="ECO:0000256" key="4">
    <source>
        <dbReference type="ARBA" id="ARBA00022801"/>
    </source>
</evidence>
<dbReference type="HOGENOM" id="CLU_068508_1_1_6"/>
<dbReference type="InterPro" id="IPR036157">
    <property type="entry name" value="dUTPase-like_sf"/>
</dbReference>
<proteinExistence type="inferred from homology"/>
<dbReference type="GO" id="GO:0000287">
    <property type="term" value="F:magnesium ion binding"/>
    <property type="evidence" value="ECO:0007669"/>
    <property type="project" value="InterPro"/>
</dbReference>
<keyword evidence="5" id="KW-0460">Magnesium</keyword>